<feature type="region of interest" description="Disordered" evidence="1">
    <location>
        <begin position="73"/>
        <end position="93"/>
    </location>
</feature>
<feature type="chain" id="PRO_5028937216" description="Intradiol ring-cleavage dioxygenases domain-containing protein" evidence="2">
    <location>
        <begin position="19"/>
        <end position="354"/>
    </location>
</feature>
<evidence type="ECO:0000256" key="1">
    <source>
        <dbReference type="SAM" id="MobiDB-lite"/>
    </source>
</evidence>
<dbReference type="PANTHER" id="PTHR34315:SF1">
    <property type="entry name" value="INTRADIOL RING-CLEAVAGE DIOXYGENASES DOMAIN-CONTAINING PROTEIN-RELATED"/>
    <property type="match status" value="1"/>
</dbReference>
<dbReference type="GeneID" id="55997340"/>
<dbReference type="Proteomes" id="UP000509510">
    <property type="component" value="Chromosome V"/>
</dbReference>
<feature type="compositionally biased region" description="Basic and acidic residues" evidence="1">
    <location>
        <begin position="73"/>
        <end position="86"/>
    </location>
</feature>
<dbReference type="Pfam" id="PF00775">
    <property type="entry name" value="Dioxygenase_C"/>
    <property type="match status" value="1"/>
</dbReference>
<sequence length="354" mass="38059">MQINTLFAALAVLSHASAHPGHDVSAEAAAYERALAGVKPNLDHCSETLVKRGISGDAINRRAAVVDGLREKRGLEKRGKNEHDNNDGFTAHTSPEKIFAGNHSCALAPEDTDSGPFWVVGEYIRKDLAEDQAGIPMHVDIQIINSETCMPVAGAFVDIWNCNTTGVYSGTVSDFDGTGDDYSNWETTWLRGIQPTDINGVAQFDTIFPGHYLHRASHIHTLVHHSSAKDPAIPQRNHTLLGNTASHVGQLFFDEDLRSEVEKIAPYSTNHVPVTSNADDPILSAALAHGGYPFFQYTKIGDRLEDGVLVWISVGVNVTYSRTVCAMATNLAEGGHVPSGSTPPDCIATGASPL</sequence>
<dbReference type="InterPro" id="IPR000627">
    <property type="entry name" value="Intradiol_dOase_C"/>
</dbReference>
<dbReference type="PANTHER" id="PTHR34315">
    <property type="match status" value="1"/>
</dbReference>
<dbReference type="CDD" id="cd03457">
    <property type="entry name" value="intradiol_dioxygenase_like"/>
    <property type="match status" value="1"/>
</dbReference>
<evidence type="ECO:0000313" key="4">
    <source>
        <dbReference type="EMBL" id="QKX62696.1"/>
    </source>
</evidence>
<dbReference type="SUPFAM" id="SSF49482">
    <property type="entry name" value="Aromatic compound dioxygenase"/>
    <property type="match status" value="1"/>
</dbReference>
<keyword evidence="2" id="KW-0732">Signal</keyword>
<dbReference type="GO" id="GO:0016702">
    <property type="term" value="F:oxidoreductase activity, acting on single donors with incorporation of molecular oxygen, incorporation of two atoms of oxygen"/>
    <property type="evidence" value="ECO:0007669"/>
    <property type="project" value="InterPro"/>
</dbReference>
<feature type="domain" description="Intradiol ring-cleavage dioxygenases" evidence="3">
    <location>
        <begin position="127"/>
        <end position="232"/>
    </location>
</feature>
<dbReference type="GO" id="GO:0008199">
    <property type="term" value="F:ferric iron binding"/>
    <property type="evidence" value="ECO:0007669"/>
    <property type="project" value="InterPro"/>
</dbReference>
<name>A0A7H8R8U6_TALRU</name>
<dbReference type="EMBL" id="CP055902">
    <property type="protein sequence ID" value="QKX62696.1"/>
    <property type="molecule type" value="Genomic_DNA"/>
</dbReference>
<proteinExistence type="predicted"/>
<evidence type="ECO:0000256" key="2">
    <source>
        <dbReference type="SAM" id="SignalP"/>
    </source>
</evidence>
<dbReference type="AlphaFoldDB" id="A0A7H8R8U6"/>
<evidence type="ECO:0000259" key="3">
    <source>
        <dbReference type="Pfam" id="PF00775"/>
    </source>
</evidence>
<accession>A0A7H8R8U6</accession>
<dbReference type="RefSeq" id="XP_035348870.1">
    <property type="nucleotide sequence ID" value="XM_035492977.1"/>
</dbReference>
<dbReference type="OrthoDB" id="121380at2759"/>
<gene>
    <name evidence="4" type="ORF">TRUGW13939_09857</name>
</gene>
<dbReference type="InterPro" id="IPR015889">
    <property type="entry name" value="Intradiol_dOase_core"/>
</dbReference>
<feature type="signal peptide" evidence="2">
    <location>
        <begin position="1"/>
        <end position="18"/>
    </location>
</feature>
<dbReference type="Gene3D" id="2.60.130.10">
    <property type="entry name" value="Aromatic compound dioxygenase"/>
    <property type="match status" value="1"/>
</dbReference>
<keyword evidence="5" id="KW-1185">Reference proteome</keyword>
<reference evidence="5" key="1">
    <citation type="submission" date="2020-06" db="EMBL/GenBank/DDBJ databases">
        <title>A chromosome-scale genome assembly of Talaromyces rugulosus W13939.</title>
        <authorList>
            <person name="Wang B."/>
            <person name="Guo L."/>
            <person name="Ye K."/>
            <person name="Wang L."/>
        </authorList>
    </citation>
    <scope>NUCLEOTIDE SEQUENCE [LARGE SCALE GENOMIC DNA]</scope>
    <source>
        <strain evidence="5">W13939</strain>
    </source>
</reference>
<evidence type="ECO:0000313" key="5">
    <source>
        <dbReference type="Proteomes" id="UP000509510"/>
    </source>
</evidence>
<organism evidence="4 5">
    <name type="scientific">Talaromyces rugulosus</name>
    <name type="common">Penicillium rugulosum</name>
    <dbReference type="NCBI Taxonomy" id="121627"/>
    <lineage>
        <taxon>Eukaryota</taxon>
        <taxon>Fungi</taxon>
        <taxon>Dikarya</taxon>
        <taxon>Ascomycota</taxon>
        <taxon>Pezizomycotina</taxon>
        <taxon>Eurotiomycetes</taxon>
        <taxon>Eurotiomycetidae</taxon>
        <taxon>Eurotiales</taxon>
        <taxon>Trichocomaceae</taxon>
        <taxon>Talaromyces</taxon>
        <taxon>Talaromyces sect. Islandici</taxon>
    </lineage>
</organism>
<protein>
    <recommendedName>
        <fullName evidence="3">Intradiol ring-cleavage dioxygenases domain-containing protein</fullName>
    </recommendedName>
</protein>
<dbReference type="KEGG" id="trg:TRUGW13939_09857"/>